<dbReference type="AlphaFoldDB" id="A0A8H6RXB4"/>
<dbReference type="GeneID" id="59353171"/>
<name>A0A8H6RXB4_9AGAR</name>
<dbReference type="OrthoDB" id="2689033at2759"/>
<keyword evidence="2" id="KW-1185">Reference proteome</keyword>
<organism evidence="1 2">
    <name type="scientific">Mycena indigotica</name>
    <dbReference type="NCBI Taxonomy" id="2126181"/>
    <lineage>
        <taxon>Eukaryota</taxon>
        <taxon>Fungi</taxon>
        <taxon>Dikarya</taxon>
        <taxon>Basidiomycota</taxon>
        <taxon>Agaricomycotina</taxon>
        <taxon>Agaricomycetes</taxon>
        <taxon>Agaricomycetidae</taxon>
        <taxon>Agaricales</taxon>
        <taxon>Marasmiineae</taxon>
        <taxon>Mycenaceae</taxon>
        <taxon>Mycena</taxon>
    </lineage>
</organism>
<dbReference type="EMBL" id="JACAZF010000020">
    <property type="protein sequence ID" value="KAF7288607.1"/>
    <property type="molecule type" value="Genomic_DNA"/>
</dbReference>
<evidence type="ECO:0000313" key="2">
    <source>
        <dbReference type="Proteomes" id="UP000636479"/>
    </source>
</evidence>
<accession>A0A8H6RXB4</accession>
<comment type="caution">
    <text evidence="1">The sequence shown here is derived from an EMBL/GenBank/DDBJ whole genome shotgun (WGS) entry which is preliminary data.</text>
</comment>
<evidence type="ECO:0008006" key="3">
    <source>
        <dbReference type="Google" id="ProtNLM"/>
    </source>
</evidence>
<dbReference type="RefSeq" id="XP_037212926.1">
    <property type="nucleotide sequence ID" value="XM_037370655.1"/>
</dbReference>
<dbReference type="Proteomes" id="UP000636479">
    <property type="component" value="Unassembled WGS sequence"/>
</dbReference>
<evidence type="ECO:0000313" key="1">
    <source>
        <dbReference type="EMBL" id="KAF7288607.1"/>
    </source>
</evidence>
<sequence>MPKARWQLPEDEKQNFDISSDGNKMRCRICHAEGKGAVGKWIQEKTVKTHLRTQTHQACARSKMQRPEQATIVAGRIDAAYMAAGLAEYQAARTSAHHGPNEILFPLVEPEPNHQPNAFKYAAELARMSQQCHEDEDEMLAEVEEVPEEGETIRDAYERLLLAALVRCHLLDEEEEGDVAIDPITSDEDDGVDELDVKVDGDLSPYPNQTMLLLDLIDNLPRCRFTNAQLSVVLHFAHRLGVPNVPTLKAFEPERVESMHGNIFYVNNIRDTVARDLANPAIASKLHFFPEDVETGTPISESWQPDRWKEFYPSQLTPMFSRGNKRFFINEVARCANGTYVIPLTLVMRQGVLWTNARAVGQNTTGDWDFLDKSLINFPVGELEWDYLELLTIFGNSTDKKMRWAPQAQAEVPDMPNPWRDKAKTANGEDCDIAILMVEIWQDDASGNVSKQYDPHLITCVRNLAIPGRLLQQDFHIHHVSSSQHASAGEEFAAVRDTINSTEADPIHCLNVHTQKPTAIVLRAPGLPADNPQQSIEASHIGCNANFPCCKCIWGGTTIQKTAPDVYHACHLPESVQRNANQIREHLGTQLKLACQGDAKSIKELQTETGTKDKVAQYWIDQALACFSQICDQAPDQSADEISAEV</sequence>
<proteinExistence type="predicted"/>
<reference evidence="1" key="1">
    <citation type="submission" date="2020-05" db="EMBL/GenBank/DDBJ databases">
        <title>Mycena genomes resolve the evolution of fungal bioluminescence.</title>
        <authorList>
            <person name="Tsai I.J."/>
        </authorList>
    </citation>
    <scope>NUCLEOTIDE SEQUENCE</scope>
    <source>
        <strain evidence="1">171206Taipei</strain>
    </source>
</reference>
<protein>
    <recommendedName>
        <fullName evidence="3">Transposase</fullName>
    </recommendedName>
</protein>
<gene>
    <name evidence="1" type="ORF">MIND_01427300</name>
</gene>